<dbReference type="AlphaFoldDB" id="A0A850H1F3"/>
<protein>
    <submittedName>
        <fullName evidence="1">Uncharacterized protein</fullName>
    </submittedName>
</protein>
<dbReference type="RefSeq" id="WP_176266350.1">
    <property type="nucleotide sequence ID" value="NZ_JABWGV010000001.1"/>
</dbReference>
<name>A0A850H1F3_9SPHN</name>
<evidence type="ECO:0000313" key="1">
    <source>
        <dbReference type="EMBL" id="NVD44072.1"/>
    </source>
</evidence>
<dbReference type="EMBL" id="JABWGV010000001">
    <property type="protein sequence ID" value="NVD44072.1"/>
    <property type="molecule type" value="Genomic_DNA"/>
</dbReference>
<comment type="caution">
    <text evidence="1">The sequence shown here is derived from an EMBL/GenBank/DDBJ whole genome shotgun (WGS) entry which is preliminary data.</text>
</comment>
<sequence length="100" mass="11116">MNTLNRGARAFNRVVKCRPARAILPQAANDNLVNPLKDSMLRAALKHFAQHGLGAAQNARMRAQEARFAGDHAAYRWWRDMCRSLDARMASALPDPEAAC</sequence>
<gene>
    <name evidence="1" type="ORF">HUV48_03445</name>
</gene>
<proteinExistence type="predicted"/>
<organism evidence="1 2">
    <name type="scientific">Qipengyuania atrilutea</name>
    <dbReference type="NCBI Taxonomy" id="2744473"/>
    <lineage>
        <taxon>Bacteria</taxon>
        <taxon>Pseudomonadati</taxon>
        <taxon>Pseudomonadota</taxon>
        <taxon>Alphaproteobacteria</taxon>
        <taxon>Sphingomonadales</taxon>
        <taxon>Erythrobacteraceae</taxon>
        <taxon>Qipengyuania</taxon>
    </lineage>
</organism>
<keyword evidence="2" id="KW-1185">Reference proteome</keyword>
<reference evidence="1 2" key="1">
    <citation type="submission" date="2020-06" db="EMBL/GenBank/DDBJ databases">
        <title>Altererythrobacter sp. HHU K3-1.</title>
        <authorList>
            <person name="Zhang D."/>
            <person name="Xue H."/>
        </authorList>
    </citation>
    <scope>NUCLEOTIDE SEQUENCE [LARGE SCALE GENOMIC DNA]</scope>
    <source>
        <strain evidence="1 2">HHU K3-1</strain>
    </source>
</reference>
<accession>A0A850H1F3</accession>
<dbReference type="Proteomes" id="UP000561438">
    <property type="component" value="Unassembled WGS sequence"/>
</dbReference>
<evidence type="ECO:0000313" key="2">
    <source>
        <dbReference type="Proteomes" id="UP000561438"/>
    </source>
</evidence>